<feature type="binding site" evidence="2">
    <location>
        <position position="182"/>
    </location>
    <ligand>
        <name>dihydroxyacetone phosphate</name>
        <dbReference type="ChEBI" id="CHEBI:57642"/>
    </ligand>
</feature>
<comment type="cofactor">
    <cofactor evidence="3">
        <name>Zn(2+)</name>
        <dbReference type="ChEBI" id="CHEBI:29105"/>
    </cofactor>
    <text evidence="3">Binds 2 Zn(2+) ions per subunit. One is catalytic and the other provides a structural contribution.</text>
</comment>
<dbReference type="NCBIfam" id="TIGR00167">
    <property type="entry name" value="cbbA"/>
    <property type="match status" value="1"/>
</dbReference>
<feature type="binding site" evidence="2">
    <location>
        <begin position="231"/>
        <end position="234"/>
    </location>
    <ligand>
        <name>dihydroxyacetone phosphate</name>
        <dbReference type="ChEBI" id="CHEBI:57642"/>
    </ligand>
</feature>
<dbReference type="Proteomes" id="UP000568839">
    <property type="component" value="Unassembled WGS sequence"/>
</dbReference>
<feature type="binding site" evidence="3">
    <location>
        <position position="209"/>
    </location>
    <ligand>
        <name>Zn(2+)</name>
        <dbReference type="ChEBI" id="CHEBI:29105"/>
        <label>1</label>
        <note>catalytic</note>
    </ligand>
</feature>
<keyword evidence="5" id="KW-1185">Reference proteome</keyword>
<feature type="binding site" evidence="3">
    <location>
        <position position="108"/>
    </location>
    <ligand>
        <name>Zn(2+)</name>
        <dbReference type="ChEBI" id="CHEBI:29105"/>
        <label>2</label>
    </ligand>
</feature>
<feature type="active site" description="Proton donor" evidence="1">
    <location>
        <position position="86"/>
    </location>
</feature>
<dbReference type="CDD" id="cd00947">
    <property type="entry name" value="TBP_aldolase_IIB"/>
    <property type="match status" value="1"/>
</dbReference>
<gene>
    <name evidence="4" type="ORF">HNR44_000723</name>
</gene>
<organism evidence="4 5">
    <name type="scientific">Geomicrobium halophilum</name>
    <dbReference type="NCBI Taxonomy" id="549000"/>
    <lineage>
        <taxon>Bacteria</taxon>
        <taxon>Bacillati</taxon>
        <taxon>Bacillota</taxon>
        <taxon>Bacilli</taxon>
        <taxon>Bacillales</taxon>
        <taxon>Geomicrobium</taxon>
    </lineage>
</organism>
<dbReference type="InterPro" id="IPR013785">
    <property type="entry name" value="Aldolase_TIM"/>
</dbReference>
<dbReference type="Pfam" id="PF01116">
    <property type="entry name" value="F_bP_aldolase"/>
    <property type="match status" value="1"/>
</dbReference>
<evidence type="ECO:0000313" key="4">
    <source>
        <dbReference type="EMBL" id="MBB6448774.1"/>
    </source>
</evidence>
<feature type="binding site" evidence="3">
    <location>
        <position position="87"/>
    </location>
    <ligand>
        <name>Zn(2+)</name>
        <dbReference type="ChEBI" id="CHEBI:29105"/>
        <label>1</label>
        <note>catalytic</note>
    </ligand>
</feature>
<evidence type="ECO:0000313" key="5">
    <source>
        <dbReference type="Proteomes" id="UP000568839"/>
    </source>
</evidence>
<sequence>MNLGDEMYNILDDALKKKYAVPQFNMNGLIWLESILKTGEKCGAPVIVGTTDKIVDQLGGFNLLAQTFKVMKEELEITAPVVLHLDHGQKIERCFQAIDAGYDSVMYDGSKLPIEENVENTKKVVDYAHAQGVTVEAEVGSVGGTEDGVYSDLLYASLNECIQLVKNTGINSLAPALGSVHGKYKGEPNLGFKEMEELRSFVDIPFVLHGASGISDTELQKTISYGHAKINYNTELNISWSKALRNKLTEDTELYNPMEILKPSKEALNSTIEEIIQRTGAWKQAK</sequence>
<dbReference type="PANTHER" id="PTHR30304">
    <property type="entry name" value="D-TAGATOSE-1,6-BISPHOSPHATE ALDOLASE"/>
    <property type="match status" value="1"/>
</dbReference>
<dbReference type="AlphaFoldDB" id="A0A841PM36"/>
<proteinExistence type="predicted"/>
<evidence type="ECO:0000256" key="3">
    <source>
        <dbReference type="PIRSR" id="PIRSR001359-3"/>
    </source>
</evidence>
<dbReference type="InterPro" id="IPR000771">
    <property type="entry name" value="FBA_II"/>
</dbReference>
<dbReference type="InterPro" id="IPR050246">
    <property type="entry name" value="Class_II_FBP_aldolase"/>
</dbReference>
<comment type="caution">
    <text evidence="4">The sequence shown here is derived from an EMBL/GenBank/DDBJ whole genome shotgun (WGS) entry which is preliminary data.</text>
</comment>
<dbReference type="PROSITE" id="PS00806">
    <property type="entry name" value="ALDOLASE_CLASS_II_2"/>
    <property type="match status" value="1"/>
</dbReference>
<keyword evidence="4" id="KW-0456">Lyase</keyword>
<feature type="binding site" evidence="3">
    <location>
        <position position="181"/>
    </location>
    <ligand>
        <name>Zn(2+)</name>
        <dbReference type="ChEBI" id="CHEBI:29105"/>
        <label>1</label>
        <note>catalytic</note>
    </ligand>
</feature>
<feature type="binding site" evidence="2">
    <location>
        <begin position="210"/>
        <end position="212"/>
    </location>
    <ligand>
        <name>dihydroxyacetone phosphate</name>
        <dbReference type="ChEBI" id="CHEBI:57642"/>
    </ligand>
</feature>
<keyword evidence="3" id="KW-0479">Metal-binding</keyword>
<feature type="binding site" evidence="3">
    <location>
        <position position="138"/>
    </location>
    <ligand>
        <name>Zn(2+)</name>
        <dbReference type="ChEBI" id="CHEBI:29105"/>
        <label>2</label>
    </ligand>
</feature>
<dbReference type="RefSeq" id="WP_246406966.1">
    <property type="nucleotide sequence ID" value="NZ_JACHHJ010000001.1"/>
</dbReference>
<dbReference type="EMBL" id="JACHHJ010000001">
    <property type="protein sequence ID" value="MBB6448774.1"/>
    <property type="molecule type" value="Genomic_DNA"/>
</dbReference>
<accession>A0A841PM36</accession>
<dbReference type="PIRSF" id="PIRSF001359">
    <property type="entry name" value="F_bP_aldolase_II"/>
    <property type="match status" value="1"/>
</dbReference>
<dbReference type="GO" id="GO:0008270">
    <property type="term" value="F:zinc ion binding"/>
    <property type="evidence" value="ECO:0007669"/>
    <property type="project" value="InterPro"/>
</dbReference>
<dbReference type="SUPFAM" id="SSF51569">
    <property type="entry name" value="Aldolase"/>
    <property type="match status" value="1"/>
</dbReference>
<dbReference type="Gene3D" id="3.20.20.70">
    <property type="entry name" value="Aldolase class I"/>
    <property type="match status" value="1"/>
</dbReference>
<evidence type="ECO:0000256" key="2">
    <source>
        <dbReference type="PIRSR" id="PIRSR001359-2"/>
    </source>
</evidence>
<keyword evidence="3" id="KW-0862">Zinc</keyword>
<protein>
    <submittedName>
        <fullName evidence="4">6-phospho-5-dehydro-2-deoxy-D-gluconate aldolase</fullName>
        <ecNumber evidence="4">4.1.2.29</ecNumber>
    </submittedName>
</protein>
<dbReference type="EC" id="4.1.2.29" evidence="4"/>
<name>A0A841PM36_9BACL</name>
<dbReference type="GO" id="GO:0005975">
    <property type="term" value="P:carbohydrate metabolic process"/>
    <property type="evidence" value="ECO:0007669"/>
    <property type="project" value="InterPro"/>
</dbReference>
<dbReference type="GO" id="GO:0047441">
    <property type="term" value="F:5-dehydro-2-deoxyphosphogluconate aldolase activity"/>
    <property type="evidence" value="ECO:0007669"/>
    <property type="project" value="UniProtKB-EC"/>
</dbReference>
<reference evidence="4 5" key="1">
    <citation type="submission" date="2020-08" db="EMBL/GenBank/DDBJ databases">
        <title>Genomic Encyclopedia of Type Strains, Phase IV (KMG-IV): sequencing the most valuable type-strain genomes for metagenomic binning, comparative biology and taxonomic classification.</title>
        <authorList>
            <person name="Goeker M."/>
        </authorList>
    </citation>
    <scope>NUCLEOTIDE SEQUENCE [LARGE SCALE GENOMIC DNA]</scope>
    <source>
        <strain evidence="4 5">DSM 21769</strain>
    </source>
</reference>
<evidence type="ECO:0000256" key="1">
    <source>
        <dbReference type="PIRSR" id="PIRSR001359-1"/>
    </source>
</evidence>
<dbReference type="PANTHER" id="PTHR30304:SF0">
    <property type="entry name" value="D-TAGATOSE-1,6-BISPHOSPHATE ALDOLASE SUBUNIT GATY-RELATED"/>
    <property type="match status" value="1"/>
</dbReference>